<dbReference type="Gene3D" id="3.30.428.10">
    <property type="entry name" value="HIT-like"/>
    <property type="match status" value="1"/>
</dbReference>
<dbReference type="InterPro" id="IPR011146">
    <property type="entry name" value="HIT-like"/>
</dbReference>
<evidence type="ECO:0000313" key="4">
    <source>
        <dbReference type="Proteomes" id="UP001565283"/>
    </source>
</evidence>
<proteinExistence type="predicted"/>
<sequence length="153" mass="18141">MDWREDRIESAVNGTNPMIIAELKASYVAIGDTQFLEGYCVLLPKEKYYSLNDMEIEERTQFLKEMSIVGEAIINVCSPLRINYDILGNTDAYLHAHVFPRYASESEERRKMPVWLYDKSHWTDDRYQYTDKKHKLLRQRLIAEIERLTNMVK</sequence>
<dbReference type="EMBL" id="JBCLSH010000010">
    <property type="protein sequence ID" value="MEY8443473.1"/>
    <property type="molecule type" value="Genomic_DNA"/>
</dbReference>
<evidence type="ECO:0000259" key="2">
    <source>
        <dbReference type="PROSITE" id="PS51084"/>
    </source>
</evidence>
<dbReference type="RefSeq" id="WP_369948140.1">
    <property type="nucleotide sequence ID" value="NZ_JBCLSH010000010.1"/>
</dbReference>
<gene>
    <name evidence="3" type="ORF">AALA52_04345</name>
</gene>
<dbReference type="SUPFAM" id="SSF54197">
    <property type="entry name" value="HIT-like"/>
    <property type="match status" value="1"/>
</dbReference>
<keyword evidence="4" id="KW-1185">Reference proteome</keyword>
<protein>
    <submittedName>
        <fullName evidence="3">HIT domain-containing protein</fullName>
    </submittedName>
</protein>
<evidence type="ECO:0000313" key="3">
    <source>
        <dbReference type="EMBL" id="MEY8443473.1"/>
    </source>
</evidence>
<comment type="caution">
    <text evidence="1">Lacks conserved residue(s) required for the propagation of feature annotation.</text>
</comment>
<evidence type="ECO:0000256" key="1">
    <source>
        <dbReference type="PROSITE-ProRule" id="PRU00464"/>
    </source>
</evidence>
<dbReference type="Proteomes" id="UP001565283">
    <property type="component" value="Unassembled WGS sequence"/>
</dbReference>
<organism evidence="3 4">
    <name type="scientific">Lactococcus ileimucosae</name>
    <dbReference type="NCBI Taxonomy" id="2941329"/>
    <lineage>
        <taxon>Bacteria</taxon>
        <taxon>Bacillati</taxon>
        <taxon>Bacillota</taxon>
        <taxon>Bacilli</taxon>
        <taxon>Lactobacillales</taxon>
        <taxon>Streptococcaceae</taxon>
        <taxon>Lactococcus</taxon>
    </lineage>
</organism>
<dbReference type="Pfam" id="PF01230">
    <property type="entry name" value="HIT"/>
    <property type="match status" value="1"/>
</dbReference>
<accession>A0ABV4D1P6</accession>
<feature type="domain" description="HIT" evidence="2">
    <location>
        <begin position="7"/>
        <end position="108"/>
    </location>
</feature>
<dbReference type="PROSITE" id="PS51084">
    <property type="entry name" value="HIT_2"/>
    <property type="match status" value="1"/>
</dbReference>
<reference evidence="3 4" key="1">
    <citation type="submission" date="2024-03" db="EMBL/GenBank/DDBJ databases">
        <title>Mouse gut bacterial collection (mGBC) of GemPharmatech.</title>
        <authorList>
            <person name="He Y."/>
            <person name="Dong L."/>
            <person name="Wu D."/>
            <person name="Gao X."/>
            <person name="Lin Z."/>
        </authorList>
    </citation>
    <scope>NUCLEOTIDE SEQUENCE [LARGE SCALE GENOMIC DNA]</scope>
    <source>
        <strain evidence="3 4">61-15</strain>
    </source>
</reference>
<comment type="caution">
    <text evidence="3">The sequence shown here is derived from an EMBL/GenBank/DDBJ whole genome shotgun (WGS) entry which is preliminary data.</text>
</comment>
<name>A0ABV4D1P6_9LACT</name>
<dbReference type="InterPro" id="IPR036265">
    <property type="entry name" value="HIT-like_sf"/>
</dbReference>